<gene>
    <name evidence="2" type="ORF">Arub01_00190</name>
</gene>
<feature type="transmembrane region" description="Helical" evidence="1">
    <location>
        <begin position="171"/>
        <end position="190"/>
    </location>
</feature>
<keyword evidence="3" id="KW-1185">Reference proteome</keyword>
<dbReference type="RefSeq" id="WP_067907832.1">
    <property type="nucleotide sequence ID" value="NZ_BSRZ01000001.1"/>
</dbReference>
<sequence length="671" mass="71334">MSAGRVLARAGVVPALLIAAWLAASLPLLLAGAFRPGPAVALFAATAAAALWLALRVPPAEDDTRPVTWRAAGGVFAVGAVFLVFQAVMASEQIIVRRDPASYVQFATWLSEHGSLPIPQMRWAFGGGDPALTYDSPAFYQRGGVIVPQFMAGLPMLLALGGWIAGTHGMLLMAPLLGACAVVSFGGLTARLVGPNWAPLGALALASTLPMLWVSRSTYSELPALVLLLGGLALVHDAQRRQVRTQAFLAGLAFGLIVLVRIDALRDVLPVVVFAGLLMGLGRRTGWPLGLGLLIGAGAGLVEGFVLSRPYLEYLHASLNPLLYIAAALVVATLLMAVALRWDATGRRLRGLGAAVARGRLPDVAAALTVLVVAAFAVRPLLQTVRREPRTADDRLNADFIAQVQRINHLPIDGTRQYSELSYHWVVWYIGVPAALLAALGAALLVRRLLRGRSPEWALPFAVVAWTTVTTLLRPAITPDHPWASRRLIAVVIPGMLLLALWAAAWAPRRIRRAGHGTRAVRAAAAGGAVLIVAPIMIMSAAYAAVRTEQGEVAAVRGMCDRLGPGRSVVIVERATADRFSQVVRGMCGLPAARTVPDAGAGDVRRIVRRIYDAGRRPAILGGAASDVAPYGRPVRVLHLRTRQDQRTLTKAPTGTWSMSVDVWMAEPPRP</sequence>
<keyword evidence="1" id="KW-0472">Membrane</keyword>
<comment type="caution">
    <text evidence="2">The sequence shown here is derived from an EMBL/GenBank/DDBJ whole genome shotgun (WGS) entry which is preliminary data.</text>
</comment>
<dbReference type="Proteomes" id="UP001165124">
    <property type="component" value="Unassembled WGS sequence"/>
</dbReference>
<dbReference type="AlphaFoldDB" id="A0A9W6UUK6"/>
<name>A0A9W6UUK6_9ACTN</name>
<dbReference type="EMBL" id="BSRZ01000001">
    <property type="protein sequence ID" value="GLW61775.1"/>
    <property type="molecule type" value="Genomic_DNA"/>
</dbReference>
<feature type="transmembrane region" description="Helical" evidence="1">
    <location>
        <begin position="458"/>
        <end position="477"/>
    </location>
</feature>
<keyword evidence="1" id="KW-1133">Transmembrane helix</keyword>
<evidence type="ECO:0000313" key="3">
    <source>
        <dbReference type="Proteomes" id="UP001165124"/>
    </source>
</evidence>
<feature type="transmembrane region" description="Helical" evidence="1">
    <location>
        <begin position="6"/>
        <end position="30"/>
    </location>
</feature>
<evidence type="ECO:0008006" key="4">
    <source>
        <dbReference type="Google" id="ProtNLM"/>
    </source>
</evidence>
<feature type="transmembrane region" description="Helical" evidence="1">
    <location>
        <begin position="247"/>
        <end position="262"/>
    </location>
</feature>
<reference evidence="2" key="1">
    <citation type="submission" date="2023-02" db="EMBL/GenBank/DDBJ databases">
        <title>Actinomadura rubrobrunea NBRC 14622.</title>
        <authorList>
            <person name="Ichikawa N."/>
            <person name="Sato H."/>
            <person name="Tonouchi N."/>
        </authorList>
    </citation>
    <scope>NUCLEOTIDE SEQUENCE</scope>
    <source>
        <strain evidence="2">NBRC 14622</strain>
    </source>
</reference>
<evidence type="ECO:0000256" key="1">
    <source>
        <dbReference type="SAM" id="Phobius"/>
    </source>
</evidence>
<accession>A0A9W6UUK6</accession>
<keyword evidence="1" id="KW-0812">Transmembrane</keyword>
<organism evidence="2 3">
    <name type="scientific">Actinomadura rubrobrunea</name>
    <dbReference type="NCBI Taxonomy" id="115335"/>
    <lineage>
        <taxon>Bacteria</taxon>
        <taxon>Bacillati</taxon>
        <taxon>Actinomycetota</taxon>
        <taxon>Actinomycetes</taxon>
        <taxon>Streptosporangiales</taxon>
        <taxon>Thermomonosporaceae</taxon>
        <taxon>Actinomadura</taxon>
    </lineage>
</organism>
<feature type="transmembrane region" description="Helical" evidence="1">
    <location>
        <begin position="67"/>
        <end position="88"/>
    </location>
</feature>
<feature type="transmembrane region" description="Helical" evidence="1">
    <location>
        <begin position="520"/>
        <end position="546"/>
    </location>
</feature>
<feature type="transmembrane region" description="Helical" evidence="1">
    <location>
        <begin position="322"/>
        <end position="340"/>
    </location>
</feature>
<feature type="transmembrane region" description="Helical" evidence="1">
    <location>
        <begin position="219"/>
        <end position="235"/>
    </location>
</feature>
<proteinExistence type="predicted"/>
<protein>
    <recommendedName>
        <fullName evidence="4">Glycosyltransferase RgtA/B/C/D-like domain-containing protein</fullName>
    </recommendedName>
</protein>
<feature type="transmembrane region" description="Helical" evidence="1">
    <location>
        <begin position="291"/>
        <end position="310"/>
    </location>
</feature>
<feature type="transmembrane region" description="Helical" evidence="1">
    <location>
        <begin position="489"/>
        <end position="508"/>
    </location>
</feature>
<feature type="transmembrane region" description="Helical" evidence="1">
    <location>
        <begin position="37"/>
        <end position="55"/>
    </location>
</feature>
<feature type="transmembrane region" description="Helical" evidence="1">
    <location>
        <begin position="145"/>
        <end position="165"/>
    </location>
</feature>
<feature type="transmembrane region" description="Helical" evidence="1">
    <location>
        <begin position="426"/>
        <end position="446"/>
    </location>
</feature>
<evidence type="ECO:0000313" key="2">
    <source>
        <dbReference type="EMBL" id="GLW61775.1"/>
    </source>
</evidence>